<comment type="subcellular location">
    <subcellularLocation>
        <location evidence="1 11">Cell outer membrane</location>
        <topology evidence="1 11">Multi-pass membrane protein</topology>
    </subcellularLocation>
</comment>
<evidence type="ECO:0000256" key="7">
    <source>
        <dbReference type="ARBA" id="ARBA00023065"/>
    </source>
</evidence>
<sequence length="792" mass="85407">MLVPAGLAQAQVSESGQVETAPDSSQAPDEARRLGAVTVTATRRTQDILDVPVAVSNIGAEQMERSGISDVKQLTSIAPSLDITNTIGESYGAVIRVRGIGTSGSNPGLESATGVYVDGVYRSRSNLALNDMPGVERVELLRGPQGTLFGKNTTAGVLNVVTAKPSDVFEGSAAVTAGNLGLTRFDGTIEGPLTDTLGGRLDIMTMDRDGYTESEFTGEAFGARERVQARGQLYWEASDTVDVRLIADYTDKSEDGSNFLVYRSITPAAETLLGQFGPVPTAQEDIKDYYTTPTDGRDWGQTVLDRGISAEVNWEVGPGTLTSITAWRKFDADRSFDPDAGPVDLLYDDRDGEVFESFSQEVRYQGVAGDLDYLVGVFYANDKIESRDSYTFGADLETWLGLLVGSDTLFSAVTGLPAGSVFPEGGGAYDVFKQDGESVALFTHNTYQVSEKLSLTGGLRFTVDEKSLDADLTSDNPACEAAIASGGDGLSTTPAGLRGLVCIPNFDTRRDGRYTDNRSEEEFSGVLSALYRVNRDLSTYASYSRGYKSGGYQFDRGGLIIPNPSGDQLEFDPEFADAYELGLKGVFLDGLVRANLALFYTELTDYQFSYVQASASGETQRVVANLPQLTSQGVEVETAFSPTENLSMNFAATYQDADFGEEAFPTSLSYLEDRGNFNAPKWTLVSSANYDRDLPGTSLRSFAYLDARWQSKSNVSFSASVGPTHEQEAYATFNGRVGLGSQSESWTLEVWGRNLTDENAWAMTGAGTLQPGTVQGYGIEPRTYGATLRVTW</sequence>
<evidence type="ECO:0000256" key="12">
    <source>
        <dbReference type="RuleBase" id="RU003357"/>
    </source>
</evidence>
<dbReference type="STRING" id="1280948.HY36_17195"/>
<evidence type="ECO:0000256" key="1">
    <source>
        <dbReference type="ARBA" id="ARBA00004571"/>
    </source>
</evidence>
<protein>
    <recommendedName>
        <fullName evidence="18">TonB-dependent receptor</fullName>
    </recommendedName>
</protein>
<dbReference type="Gene3D" id="2.40.170.20">
    <property type="entry name" value="TonB-dependent receptor, beta-barrel domain"/>
    <property type="match status" value="1"/>
</dbReference>
<dbReference type="GO" id="GO:0006826">
    <property type="term" value="P:iron ion transport"/>
    <property type="evidence" value="ECO:0007669"/>
    <property type="project" value="UniProtKB-KW"/>
</dbReference>
<evidence type="ECO:0000256" key="6">
    <source>
        <dbReference type="ARBA" id="ARBA00023004"/>
    </source>
</evidence>
<feature type="domain" description="TonB-dependent receptor plug" evidence="15">
    <location>
        <begin position="48"/>
        <end position="157"/>
    </location>
</feature>
<evidence type="ECO:0000256" key="10">
    <source>
        <dbReference type="ARBA" id="ARBA00023237"/>
    </source>
</evidence>
<keyword evidence="7" id="KW-0406">Ion transport</keyword>
<evidence type="ECO:0000256" key="5">
    <source>
        <dbReference type="ARBA" id="ARBA00022692"/>
    </source>
</evidence>
<keyword evidence="4" id="KW-0410">Iron transport</keyword>
<dbReference type="InterPro" id="IPR012910">
    <property type="entry name" value="Plug_dom"/>
</dbReference>
<dbReference type="InterPro" id="IPR039426">
    <property type="entry name" value="TonB-dep_rcpt-like"/>
</dbReference>
<keyword evidence="3 11" id="KW-1134">Transmembrane beta strand</keyword>
<evidence type="ECO:0000259" key="15">
    <source>
        <dbReference type="Pfam" id="PF07715"/>
    </source>
</evidence>
<dbReference type="GO" id="GO:0009279">
    <property type="term" value="C:cell outer membrane"/>
    <property type="evidence" value="ECO:0007669"/>
    <property type="project" value="UniProtKB-SubCell"/>
</dbReference>
<gene>
    <name evidence="16" type="ORF">HY36_17195</name>
</gene>
<dbReference type="InterPro" id="IPR036942">
    <property type="entry name" value="Beta-barrel_TonB_sf"/>
</dbReference>
<dbReference type="SUPFAM" id="SSF56935">
    <property type="entry name" value="Porins"/>
    <property type="match status" value="1"/>
</dbReference>
<keyword evidence="9 11" id="KW-0472">Membrane</keyword>
<dbReference type="Pfam" id="PF00593">
    <property type="entry name" value="TonB_dep_Rec_b-barrel"/>
    <property type="match status" value="1"/>
</dbReference>
<evidence type="ECO:0000256" key="4">
    <source>
        <dbReference type="ARBA" id="ARBA00022496"/>
    </source>
</evidence>
<keyword evidence="17" id="KW-1185">Reference proteome</keyword>
<evidence type="ECO:0000259" key="14">
    <source>
        <dbReference type="Pfam" id="PF00593"/>
    </source>
</evidence>
<feature type="domain" description="TonB-dependent receptor-like beta-barrel" evidence="14">
    <location>
        <begin position="289"/>
        <end position="755"/>
    </location>
</feature>
<dbReference type="Pfam" id="PF07715">
    <property type="entry name" value="Plug"/>
    <property type="match status" value="1"/>
</dbReference>
<evidence type="ECO:0000313" key="17">
    <source>
        <dbReference type="Proteomes" id="UP000024547"/>
    </source>
</evidence>
<evidence type="ECO:0000256" key="2">
    <source>
        <dbReference type="ARBA" id="ARBA00022448"/>
    </source>
</evidence>
<keyword evidence="2 11" id="KW-0813">Transport</keyword>
<keyword evidence="8 12" id="KW-0798">TonB box</keyword>
<accession>A0A059E107</accession>
<keyword evidence="5 11" id="KW-0812">Transmembrane</keyword>
<dbReference type="EMBL" id="AWFH01000017">
    <property type="protein sequence ID" value="KCZ61336.1"/>
    <property type="molecule type" value="Genomic_DNA"/>
</dbReference>
<dbReference type="eggNOG" id="COG4771">
    <property type="taxonomic scope" value="Bacteria"/>
</dbReference>
<name>A0A059E107_9PROT</name>
<feature type="compositionally biased region" description="Polar residues" evidence="13">
    <location>
        <begin position="11"/>
        <end position="27"/>
    </location>
</feature>
<keyword evidence="6" id="KW-0408">Iron</keyword>
<reference evidence="16 17" key="1">
    <citation type="journal article" date="2014" name="Antonie Van Leeuwenhoek">
        <title>Hyphomonas beringensis sp. nov. and Hyphomonas chukchiensis sp. nov., isolated from surface seawater of the Bering Sea and Chukchi Sea.</title>
        <authorList>
            <person name="Li C."/>
            <person name="Lai Q."/>
            <person name="Li G."/>
            <person name="Dong C."/>
            <person name="Wang J."/>
            <person name="Liao Y."/>
            <person name="Shao Z."/>
        </authorList>
    </citation>
    <scope>NUCLEOTIDE SEQUENCE [LARGE SCALE GENOMIC DNA]</scope>
    <source>
        <strain evidence="16 17">22II1-22F38</strain>
    </source>
</reference>
<dbReference type="Proteomes" id="UP000024547">
    <property type="component" value="Unassembled WGS sequence"/>
</dbReference>
<evidence type="ECO:0000256" key="9">
    <source>
        <dbReference type="ARBA" id="ARBA00023136"/>
    </source>
</evidence>
<keyword evidence="10 11" id="KW-0998">Cell outer membrane</keyword>
<evidence type="ECO:0000313" key="16">
    <source>
        <dbReference type="EMBL" id="KCZ61336.1"/>
    </source>
</evidence>
<evidence type="ECO:0000256" key="3">
    <source>
        <dbReference type="ARBA" id="ARBA00022452"/>
    </source>
</evidence>
<dbReference type="InterPro" id="IPR000531">
    <property type="entry name" value="Beta-barrel_TonB"/>
</dbReference>
<proteinExistence type="inferred from homology"/>
<dbReference type="PATRIC" id="fig|1280948.3.peg.1963"/>
<evidence type="ECO:0000256" key="8">
    <source>
        <dbReference type="ARBA" id="ARBA00023077"/>
    </source>
</evidence>
<dbReference type="PANTHER" id="PTHR32552">
    <property type="entry name" value="FERRICHROME IRON RECEPTOR-RELATED"/>
    <property type="match status" value="1"/>
</dbReference>
<dbReference type="AlphaFoldDB" id="A0A059E107"/>
<organism evidence="16 17">
    <name type="scientific">Hyphomonas atlantica</name>
    <dbReference type="NCBI Taxonomy" id="1280948"/>
    <lineage>
        <taxon>Bacteria</taxon>
        <taxon>Pseudomonadati</taxon>
        <taxon>Pseudomonadota</taxon>
        <taxon>Alphaproteobacteria</taxon>
        <taxon>Hyphomonadales</taxon>
        <taxon>Hyphomonadaceae</taxon>
        <taxon>Hyphomonas</taxon>
    </lineage>
</organism>
<feature type="region of interest" description="Disordered" evidence="13">
    <location>
        <begin position="11"/>
        <end position="32"/>
    </location>
</feature>
<evidence type="ECO:0000256" key="13">
    <source>
        <dbReference type="SAM" id="MobiDB-lite"/>
    </source>
</evidence>
<evidence type="ECO:0008006" key="18">
    <source>
        <dbReference type="Google" id="ProtNLM"/>
    </source>
</evidence>
<dbReference type="PANTHER" id="PTHR32552:SF81">
    <property type="entry name" value="TONB-DEPENDENT OUTER MEMBRANE RECEPTOR"/>
    <property type="match status" value="1"/>
</dbReference>
<comment type="caution">
    <text evidence="16">The sequence shown here is derived from an EMBL/GenBank/DDBJ whole genome shotgun (WGS) entry which is preliminary data.</text>
</comment>
<evidence type="ECO:0000256" key="11">
    <source>
        <dbReference type="PROSITE-ProRule" id="PRU01360"/>
    </source>
</evidence>
<dbReference type="PROSITE" id="PS52016">
    <property type="entry name" value="TONB_DEPENDENT_REC_3"/>
    <property type="match status" value="1"/>
</dbReference>
<comment type="similarity">
    <text evidence="11 12">Belongs to the TonB-dependent receptor family.</text>
</comment>